<feature type="domain" description="Fungal-type protein kinase" evidence="5">
    <location>
        <begin position="132"/>
        <end position="511"/>
    </location>
</feature>
<evidence type="ECO:0000259" key="5">
    <source>
        <dbReference type="Pfam" id="PF17667"/>
    </source>
</evidence>
<evidence type="ECO:0000256" key="2">
    <source>
        <dbReference type="ARBA" id="ARBA00047899"/>
    </source>
</evidence>
<evidence type="ECO:0000256" key="1">
    <source>
        <dbReference type="ARBA" id="ARBA00012513"/>
    </source>
</evidence>
<keyword evidence="6" id="KW-0808">Transferase</keyword>
<dbReference type="Pfam" id="PF17667">
    <property type="entry name" value="Pkinase_fungal"/>
    <property type="match status" value="1"/>
</dbReference>
<dbReference type="PANTHER" id="PTHR38248">
    <property type="entry name" value="FUNK1 6"/>
    <property type="match status" value="1"/>
</dbReference>
<reference evidence="6" key="2">
    <citation type="submission" date="2023-06" db="EMBL/GenBank/DDBJ databases">
        <authorList>
            <consortium name="Lawrence Berkeley National Laboratory"/>
            <person name="Haridas S."/>
            <person name="Hensen N."/>
            <person name="Bonometti L."/>
            <person name="Westerberg I."/>
            <person name="Brannstrom I.O."/>
            <person name="Guillou S."/>
            <person name="Cros-Aarteil S."/>
            <person name="Calhoun S."/>
            <person name="Kuo A."/>
            <person name="Mondo S."/>
            <person name="Pangilinan J."/>
            <person name="Riley R."/>
            <person name="LaButti K."/>
            <person name="Andreopoulos B."/>
            <person name="Lipzen A."/>
            <person name="Chen C."/>
            <person name="Yanf M."/>
            <person name="Daum C."/>
            <person name="Ng V."/>
            <person name="Clum A."/>
            <person name="Steindorff A."/>
            <person name="Ohm R."/>
            <person name="Martin F."/>
            <person name="Silar P."/>
            <person name="Natvig D."/>
            <person name="Lalanne C."/>
            <person name="Gautier V."/>
            <person name="Ament-velasquez S.L."/>
            <person name="Kruys A."/>
            <person name="Hutchinson M.I."/>
            <person name="Powell A.J."/>
            <person name="Barry K."/>
            <person name="Miller A.N."/>
            <person name="Grigoriev I.V."/>
            <person name="Debuchy R."/>
            <person name="Gladieux P."/>
            <person name="Thoren M.H."/>
            <person name="Johannesson H."/>
        </authorList>
    </citation>
    <scope>NUCLEOTIDE SEQUENCE</scope>
    <source>
        <strain evidence="6">CBS 232.78</strain>
    </source>
</reference>
<dbReference type="EMBL" id="JAULSW010000008">
    <property type="protein sequence ID" value="KAK3372291.1"/>
    <property type="molecule type" value="Genomic_DNA"/>
</dbReference>
<sequence length="632" mass="70020">MAQIPEPGSPLIPHVLKTDVDDILDDIDGHIHGPISRLTTKYFSKFDSILRDDVAHIMGVASLDGGCSVSPPFSSAQDFSHRSSAFSSRDLNGARGTWSTCCHPSALDSASVHLPEGAASHLFLSRSAAPFDPKTESSWRDVQVIGQFCQQGGRVISYRDGLLNLCAHAREVFANQTTRLFLHGFYLCGSLLELWVFDRSGIYGSDVVDIEKDLSKFLSIMLSYPLMSDGELGRSDIIRNDDIGSFVTLEDAPTIPLGKLYLEGQPIALSENLVGEGTTCFRAKALGSDEWTHVIKFKWRWAATRPEGTLLRLAKEKGVWGVASLDYHREFTRTAELRSGLGWRKSDRGCEETLQDQQKQPVSPKSATATGPGGLLDITEETNQFLKNRILTCLVISPAGRPLRTFKSVLELLHVFRDAIKAHRSLLQDANILHQDFSAQNIIIITEPLSDHDDPKGMLIDLDVAMDLSVGPRTPGELVGTRIFMAIGILQGRPHTYRHDLESFFYVFLWTIIINRSDHLPSDSKLRPSSPTTTTWGEVAAQKENLMGGKETFAEILAEFTPEFGSLKPLAETLRQILLFPVGIDGEIIWTGTDGTPEAVNRLYDEMIGAFEDAIAEMKRRRNYLEPGHVSI</sequence>
<evidence type="ECO:0000313" key="6">
    <source>
        <dbReference type="EMBL" id="KAK3372291.1"/>
    </source>
</evidence>
<dbReference type="Gene3D" id="1.10.510.10">
    <property type="entry name" value="Transferase(Phosphotransferase) domain 1"/>
    <property type="match status" value="1"/>
</dbReference>
<organism evidence="6 7">
    <name type="scientific">Podospora didyma</name>
    <dbReference type="NCBI Taxonomy" id="330526"/>
    <lineage>
        <taxon>Eukaryota</taxon>
        <taxon>Fungi</taxon>
        <taxon>Dikarya</taxon>
        <taxon>Ascomycota</taxon>
        <taxon>Pezizomycotina</taxon>
        <taxon>Sordariomycetes</taxon>
        <taxon>Sordariomycetidae</taxon>
        <taxon>Sordariales</taxon>
        <taxon>Podosporaceae</taxon>
        <taxon>Podospora</taxon>
    </lineage>
</organism>
<protein>
    <recommendedName>
        <fullName evidence="1">non-specific serine/threonine protein kinase</fullName>
        <ecNumber evidence="1">2.7.11.1</ecNumber>
    </recommendedName>
</protein>
<dbReference type="EC" id="2.7.11.1" evidence="1"/>
<name>A0AAE0K912_9PEZI</name>
<feature type="region of interest" description="Disordered" evidence="4">
    <location>
        <begin position="349"/>
        <end position="374"/>
    </location>
</feature>
<accession>A0AAE0K912</accession>
<dbReference type="InterPro" id="IPR040976">
    <property type="entry name" value="Pkinase_fungal"/>
</dbReference>
<dbReference type="PANTHER" id="PTHR38248:SF2">
    <property type="entry name" value="FUNK1 11"/>
    <property type="match status" value="1"/>
</dbReference>
<dbReference type="Proteomes" id="UP001285441">
    <property type="component" value="Unassembled WGS sequence"/>
</dbReference>
<dbReference type="InterPro" id="IPR008266">
    <property type="entry name" value="Tyr_kinase_AS"/>
</dbReference>
<dbReference type="SUPFAM" id="SSF56112">
    <property type="entry name" value="Protein kinase-like (PK-like)"/>
    <property type="match status" value="1"/>
</dbReference>
<dbReference type="InterPro" id="IPR011009">
    <property type="entry name" value="Kinase-like_dom_sf"/>
</dbReference>
<dbReference type="AlphaFoldDB" id="A0AAE0K912"/>
<keyword evidence="6" id="KW-0418">Kinase</keyword>
<gene>
    <name evidence="6" type="ORF">B0H63DRAFT_439430</name>
</gene>
<comment type="catalytic activity">
    <reaction evidence="2">
        <text>L-threonyl-[protein] + ATP = O-phospho-L-threonyl-[protein] + ADP + H(+)</text>
        <dbReference type="Rhea" id="RHEA:46608"/>
        <dbReference type="Rhea" id="RHEA-COMP:11060"/>
        <dbReference type="Rhea" id="RHEA-COMP:11605"/>
        <dbReference type="ChEBI" id="CHEBI:15378"/>
        <dbReference type="ChEBI" id="CHEBI:30013"/>
        <dbReference type="ChEBI" id="CHEBI:30616"/>
        <dbReference type="ChEBI" id="CHEBI:61977"/>
        <dbReference type="ChEBI" id="CHEBI:456216"/>
        <dbReference type="EC" id="2.7.11.1"/>
    </reaction>
</comment>
<reference evidence="6" key="1">
    <citation type="journal article" date="2023" name="Mol. Phylogenet. Evol.">
        <title>Genome-scale phylogeny and comparative genomics of the fungal order Sordariales.</title>
        <authorList>
            <person name="Hensen N."/>
            <person name="Bonometti L."/>
            <person name="Westerberg I."/>
            <person name="Brannstrom I.O."/>
            <person name="Guillou S."/>
            <person name="Cros-Aarteil S."/>
            <person name="Calhoun S."/>
            <person name="Haridas S."/>
            <person name="Kuo A."/>
            <person name="Mondo S."/>
            <person name="Pangilinan J."/>
            <person name="Riley R."/>
            <person name="LaButti K."/>
            <person name="Andreopoulos B."/>
            <person name="Lipzen A."/>
            <person name="Chen C."/>
            <person name="Yan M."/>
            <person name="Daum C."/>
            <person name="Ng V."/>
            <person name="Clum A."/>
            <person name="Steindorff A."/>
            <person name="Ohm R.A."/>
            <person name="Martin F."/>
            <person name="Silar P."/>
            <person name="Natvig D.O."/>
            <person name="Lalanne C."/>
            <person name="Gautier V."/>
            <person name="Ament-Velasquez S.L."/>
            <person name="Kruys A."/>
            <person name="Hutchinson M.I."/>
            <person name="Powell A.J."/>
            <person name="Barry K."/>
            <person name="Miller A.N."/>
            <person name="Grigoriev I.V."/>
            <person name="Debuchy R."/>
            <person name="Gladieux P."/>
            <person name="Hiltunen Thoren M."/>
            <person name="Johannesson H."/>
        </authorList>
    </citation>
    <scope>NUCLEOTIDE SEQUENCE</scope>
    <source>
        <strain evidence="6">CBS 232.78</strain>
    </source>
</reference>
<evidence type="ECO:0000256" key="3">
    <source>
        <dbReference type="ARBA" id="ARBA00048679"/>
    </source>
</evidence>
<feature type="compositionally biased region" description="Polar residues" evidence="4">
    <location>
        <begin position="355"/>
        <end position="369"/>
    </location>
</feature>
<dbReference type="GO" id="GO:0004674">
    <property type="term" value="F:protein serine/threonine kinase activity"/>
    <property type="evidence" value="ECO:0007669"/>
    <property type="project" value="UniProtKB-EC"/>
</dbReference>
<proteinExistence type="predicted"/>
<dbReference type="PROSITE" id="PS00109">
    <property type="entry name" value="PROTEIN_KINASE_TYR"/>
    <property type="match status" value="1"/>
</dbReference>
<evidence type="ECO:0000313" key="7">
    <source>
        <dbReference type="Proteomes" id="UP001285441"/>
    </source>
</evidence>
<evidence type="ECO:0000256" key="4">
    <source>
        <dbReference type="SAM" id="MobiDB-lite"/>
    </source>
</evidence>
<comment type="caution">
    <text evidence="6">The sequence shown here is derived from an EMBL/GenBank/DDBJ whole genome shotgun (WGS) entry which is preliminary data.</text>
</comment>
<keyword evidence="7" id="KW-1185">Reference proteome</keyword>
<comment type="catalytic activity">
    <reaction evidence="3">
        <text>L-seryl-[protein] + ATP = O-phospho-L-seryl-[protein] + ADP + H(+)</text>
        <dbReference type="Rhea" id="RHEA:17989"/>
        <dbReference type="Rhea" id="RHEA-COMP:9863"/>
        <dbReference type="Rhea" id="RHEA-COMP:11604"/>
        <dbReference type="ChEBI" id="CHEBI:15378"/>
        <dbReference type="ChEBI" id="CHEBI:29999"/>
        <dbReference type="ChEBI" id="CHEBI:30616"/>
        <dbReference type="ChEBI" id="CHEBI:83421"/>
        <dbReference type="ChEBI" id="CHEBI:456216"/>
        <dbReference type="EC" id="2.7.11.1"/>
    </reaction>
</comment>